<evidence type="ECO:0000313" key="3">
    <source>
        <dbReference type="EMBL" id="CAH1979588.1"/>
    </source>
</evidence>
<dbReference type="EMBL" id="CAKOFQ010006882">
    <property type="protein sequence ID" value="CAH1979588.1"/>
    <property type="molecule type" value="Genomic_DNA"/>
</dbReference>
<gene>
    <name evidence="3" type="ORF">ACAOBT_LOCUS13521</name>
</gene>
<evidence type="ECO:0000259" key="2">
    <source>
        <dbReference type="Pfam" id="PF13843"/>
    </source>
</evidence>
<dbReference type="AlphaFoldDB" id="A0A9P0KSU2"/>
<name>A0A9P0KSU2_ACAOB</name>
<reference evidence="3" key="1">
    <citation type="submission" date="2022-03" db="EMBL/GenBank/DDBJ databases">
        <authorList>
            <person name="Sayadi A."/>
        </authorList>
    </citation>
    <scope>NUCLEOTIDE SEQUENCE</scope>
</reference>
<organism evidence="3 4">
    <name type="scientific">Acanthoscelides obtectus</name>
    <name type="common">Bean weevil</name>
    <name type="synonym">Bruchus obtectus</name>
    <dbReference type="NCBI Taxonomy" id="200917"/>
    <lineage>
        <taxon>Eukaryota</taxon>
        <taxon>Metazoa</taxon>
        <taxon>Ecdysozoa</taxon>
        <taxon>Arthropoda</taxon>
        <taxon>Hexapoda</taxon>
        <taxon>Insecta</taxon>
        <taxon>Pterygota</taxon>
        <taxon>Neoptera</taxon>
        <taxon>Endopterygota</taxon>
        <taxon>Coleoptera</taxon>
        <taxon>Polyphaga</taxon>
        <taxon>Cucujiformia</taxon>
        <taxon>Chrysomeloidea</taxon>
        <taxon>Chrysomelidae</taxon>
        <taxon>Bruchinae</taxon>
        <taxon>Bruchini</taxon>
        <taxon>Acanthoscelides</taxon>
    </lineage>
</organism>
<dbReference type="Pfam" id="PF13843">
    <property type="entry name" value="DDE_Tnp_1_7"/>
    <property type="match status" value="1"/>
</dbReference>
<dbReference type="PANTHER" id="PTHR46599:SF3">
    <property type="entry name" value="PIGGYBAC TRANSPOSABLE ELEMENT-DERIVED PROTEIN 4"/>
    <property type="match status" value="1"/>
</dbReference>
<dbReference type="PANTHER" id="PTHR46599">
    <property type="entry name" value="PIGGYBAC TRANSPOSABLE ELEMENT-DERIVED PROTEIN 4"/>
    <property type="match status" value="1"/>
</dbReference>
<feature type="region of interest" description="Disordered" evidence="1">
    <location>
        <begin position="21"/>
        <end position="50"/>
    </location>
</feature>
<dbReference type="InterPro" id="IPR029526">
    <property type="entry name" value="PGBD"/>
</dbReference>
<keyword evidence="4" id="KW-1185">Reference proteome</keyword>
<dbReference type="Proteomes" id="UP001152888">
    <property type="component" value="Unassembled WGS sequence"/>
</dbReference>
<proteinExistence type="predicted"/>
<protein>
    <recommendedName>
        <fullName evidence="2">PiggyBac transposable element-derived protein domain-containing protein</fullName>
    </recommendedName>
</protein>
<dbReference type="OrthoDB" id="6750944at2759"/>
<accession>A0A9P0KSU2</accession>
<evidence type="ECO:0000256" key="1">
    <source>
        <dbReference type="SAM" id="MobiDB-lite"/>
    </source>
</evidence>
<evidence type="ECO:0000313" key="4">
    <source>
        <dbReference type="Proteomes" id="UP001152888"/>
    </source>
</evidence>
<feature type="domain" description="PiggyBac transposable element-derived protein" evidence="2">
    <location>
        <begin position="112"/>
        <end position="281"/>
    </location>
</feature>
<comment type="caution">
    <text evidence="3">The sequence shown here is derived from an EMBL/GenBank/DDBJ whole genome shotgun (WGS) entry which is preliminary data.</text>
</comment>
<sequence>MTERRGPPYYTDEELLEILMNSDEETSDIDENEVPTSNEDEVDETESDLEGSEIHCYLLVKNRDEISDDGPPEVIPKLDGAFSWSNQPFEPIIHRYNPATSELKNTFDPNSTPLMCFKQFFSEALLEHIVIETNRYADDTSQTAPSTSRQSKWKPTCRDELYVFLAVTILMVHTKKRKINDYWATDPLIVTPIFSQIISRDRYILLLRNLHFANNEEQKNTNDRLFKIRTVVDHLKAAFSKSLHPFQNLCIDESLMLFKGRIGYKQYIPSKRHRFGIKFFIYVIVKLDIH</sequence>